<feature type="domain" description="FAS1" evidence="1">
    <location>
        <begin position="89"/>
        <end position="237"/>
    </location>
</feature>
<dbReference type="AlphaFoldDB" id="A0A7H1NTB5"/>
<dbReference type="InterPro" id="IPR036378">
    <property type="entry name" value="FAS1_dom_sf"/>
</dbReference>
<protein>
    <submittedName>
        <fullName evidence="2">Fasciclin domain protein</fullName>
    </submittedName>
</protein>
<dbReference type="GO" id="GO:0030198">
    <property type="term" value="P:extracellular matrix organization"/>
    <property type="evidence" value="ECO:0007669"/>
    <property type="project" value="TreeGrafter"/>
</dbReference>
<dbReference type="GO" id="GO:0005615">
    <property type="term" value="C:extracellular space"/>
    <property type="evidence" value="ECO:0007669"/>
    <property type="project" value="TreeGrafter"/>
</dbReference>
<dbReference type="GO" id="GO:0007155">
    <property type="term" value="P:cell adhesion"/>
    <property type="evidence" value="ECO:0007669"/>
    <property type="project" value="TreeGrafter"/>
</dbReference>
<keyword evidence="3" id="KW-1185">Reference proteome</keyword>
<name>A0A7H1NTB5_9PROT</name>
<evidence type="ECO:0000313" key="2">
    <source>
        <dbReference type="EMBL" id="QNT79025.1"/>
    </source>
</evidence>
<evidence type="ECO:0000259" key="1">
    <source>
        <dbReference type="PROSITE" id="PS50213"/>
    </source>
</evidence>
<dbReference type="InterPro" id="IPR000782">
    <property type="entry name" value="FAS1_domain"/>
</dbReference>
<evidence type="ECO:0000313" key="3">
    <source>
        <dbReference type="Proteomes" id="UP000516349"/>
    </source>
</evidence>
<dbReference type="GO" id="GO:0050839">
    <property type="term" value="F:cell adhesion molecule binding"/>
    <property type="evidence" value="ECO:0007669"/>
    <property type="project" value="TreeGrafter"/>
</dbReference>
<dbReference type="Gene3D" id="2.30.180.10">
    <property type="entry name" value="FAS1 domain"/>
    <property type="match status" value="1"/>
</dbReference>
<dbReference type="EMBL" id="CP060244">
    <property type="protein sequence ID" value="QNT79025.1"/>
    <property type="molecule type" value="Genomic_DNA"/>
</dbReference>
<dbReference type="RefSeq" id="WP_203413228.1">
    <property type="nucleotide sequence ID" value="NZ_CP060244.1"/>
</dbReference>
<proteinExistence type="predicted"/>
<dbReference type="Proteomes" id="UP000516349">
    <property type="component" value="Chromosome"/>
</dbReference>
<dbReference type="SUPFAM" id="SSF82153">
    <property type="entry name" value="FAS1 domain"/>
    <property type="match status" value="1"/>
</dbReference>
<dbReference type="InterPro" id="IPR050904">
    <property type="entry name" value="Adhesion/Biosynth-related"/>
</dbReference>
<dbReference type="KEGG" id="ebla:JGUZn3_18110"/>
<dbReference type="PROSITE" id="PS50213">
    <property type="entry name" value="FAS1"/>
    <property type="match status" value="1"/>
</dbReference>
<accession>A0A7H1NTB5</accession>
<reference evidence="2 3" key="1">
    <citation type="submission" date="2020-08" db="EMBL/GenBank/DDBJ databases">
        <title>Complete genome sequence of Entomobacter blattae G55GP.</title>
        <authorList>
            <person name="Poehlein A."/>
            <person name="Guzman J."/>
            <person name="Daniel R."/>
            <person name="Vilcinskas A."/>
        </authorList>
    </citation>
    <scope>NUCLEOTIDE SEQUENCE [LARGE SCALE GENOMIC DNA]</scope>
    <source>
        <strain evidence="2 3">G55GP</strain>
    </source>
</reference>
<dbReference type="Pfam" id="PF02469">
    <property type="entry name" value="Fasciclin"/>
    <property type="match status" value="1"/>
</dbReference>
<dbReference type="GO" id="GO:0031012">
    <property type="term" value="C:extracellular matrix"/>
    <property type="evidence" value="ECO:0007669"/>
    <property type="project" value="TreeGrafter"/>
</dbReference>
<dbReference type="PANTHER" id="PTHR10900:SF77">
    <property type="entry name" value="FI19380P1"/>
    <property type="match status" value="1"/>
</dbReference>
<dbReference type="PANTHER" id="PTHR10900">
    <property type="entry name" value="PERIOSTIN-RELATED"/>
    <property type="match status" value="1"/>
</dbReference>
<dbReference type="PROSITE" id="PS51257">
    <property type="entry name" value="PROKAR_LIPOPROTEIN"/>
    <property type="match status" value="1"/>
</dbReference>
<dbReference type="SMART" id="SM00554">
    <property type="entry name" value="FAS1"/>
    <property type="match status" value="1"/>
</dbReference>
<organism evidence="2 3">
    <name type="scientific">Entomobacter blattae</name>
    <dbReference type="NCBI Taxonomy" id="2762277"/>
    <lineage>
        <taxon>Bacteria</taxon>
        <taxon>Pseudomonadati</taxon>
        <taxon>Pseudomonadota</taxon>
        <taxon>Alphaproteobacteria</taxon>
        <taxon>Acetobacterales</taxon>
        <taxon>Acetobacteraceae</taxon>
        <taxon>Entomobacter</taxon>
    </lineage>
</organism>
<gene>
    <name evidence="2" type="ORF">JGUZn3_18110</name>
</gene>
<sequence length="252" mass="27585">MQRQNQKRTHRKKILGLVSGIGVMALLSACDPDPRHERECIVAGTPEEFCKDTARADPFMTPLGVAAVTPPGGEGSGAFRSAVMPIFSDRTISESVRSSLSLANYRQIMDYAGLMYLLDRPGPLTVFALTNNALEKLELSHNGSVLDQKPESKESLKRILAYTIVPGDYSPAVIQKMSRESKNGLVQLTTLQGYVLFITPLKNGKMKLINMNGEQVDIIQPGITQANGAIYMVDQLIMPAGKPFAPPLLKWL</sequence>